<dbReference type="Proteomes" id="UP001501565">
    <property type="component" value="Unassembled WGS sequence"/>
</dbReference>
<dbReference type="PANTHER" id="PTHR35868:SF4">
    <property type="entry name" value="DUF2804 DOMAIN-CONTAINING PROTEIN"/>
    <property type="match status" value="1"/>
</dbReference>
<proteinExistence type="predicted"/>
<accession>A0ABP7MYH0</accession>
<name>A0ABP7MYH0_9GAMM</name>
<dbReference type="EMBL" id="BAABBN010000007">
    <property type="protein sequence ID" value="GAA3932340.1"/>
    <property type="molecule type" value="Genomic_DNA"/>
</dbReference>
<sequence>MTNLVSHSGAPRFGWLKEPVSEVNFQDYPLQNTMDNQVNGWRKNFKFNQFHFIGLLGPDFMAGIAIVNLKLVSNCFYYVWHKEHGLLVEESKLAPMGLGTNIGTSPDLGASRFLLPGTQCYFEQHNEVTRVRLKTKHVNAELTLTQNKGYQPLRVCSQAGYNGWVFTQKTAGLDCSGYLNVKDHNFELSKMDVLGSADWSCGFMRRETAWNWACLSGRDAEARQIGLNLASGVNETGITENGFWVDGTLHKLGPVRFSFNRHSPEEPWRVESDCDRVKLTFQPEGKRTEKVNVGVLASNFKQMFGYYSGSLVTDQGEEIQLKNQPGFAEDHYAKW</sequence>
<evidence type="ECO:0000313" key="1">
    <source>
        <dbReference type="EMBL" id="GAA3932340.1"/>
    </source>
</evidence>
<evidence type="ECO:0000313" key="2">
    <source>
        <dbReference type="Proteomes" id="UP001501565"/>
    </source>
</evidence>
<comment type="caution">
    <text evidence="1">The sequence shown here is derived from an EMBL/GenBank/DDBJ whole genome shotgun (WGS) entry which is preliminary data.</text>
</comment>
<dbReference type="RefSeq" id="WP_344799523.1">
    <property type="nucleotide sequence ID" value="NZ_BAABBN010000007.1"/>
</dbReference>
<organism evidence="1 2">
    <name type="scientific">Litoribacillus peritrichatus</name>
    <dbReference type="NCBI Taxonomy" id="718191"/>
    <lineage>
        <taxon>Bacteria</taxon>
        <taxon>Pseudomonadati</taxon>
        <taxon>Pseudomonadota</taxon>
        <taxon>Gammaproteobacteria</taxon>
        <taxon>Oceanospirillales</taxon>
        <taxon>Oceanospirillaceae</taxon>
        <taxon>Litoribacillus</taxon>
    </lineage>
</organism>
<protein>
    <submittedName>
        <fullName evidence="1">DUF2804 domain-containing protein</fullName>
    </submittedName>
</protein>
<gene>
    <name evidence="1" type="ORF">GCM10022277_31530</name>
</gene>
<dbReference type="InterPro" id="IPR021243">
    <property type="entry name" value="DUF2804"/>
</dbReference>
<reference evidence="2" key="1">
    <citation type="journal article" date="2019" name="Int. J. Syst. Evol. Microbiol.">
        <title>The Global Catalogue of Microorganisms (GCM) 10K type strain sequencing project: providing services to taxonomists for standard genome sequencing and annotation.</title>
        <authorList>
            <consortium name="The Broad Institute Genomics Platform"/>
            <consortium name="The Broad Institute Genome Sequencing Center for Infectious Disease"/>
            <person name="Wu L."/>
            <person name="Ma J."/>
        </authorList>
    </citation>
    <scope>NUCLEOTIDE SEQUENCE [LARGE SCALE GENOMIC DNA]</scope>
    <source>
        <strain evidence="2">JCM 17551</strain>
    </source>
</reference>
<keyword evidence="2" id="KW-1185">Reference proteome</keyword>
<dbReference type="Pfam" id="PF10974">
    <property type="entry name" value="DUF2804"/>
    <property type="match status" value="1"/>
</dbReference>
<dbReference type="PANTHER" id="PTHR35868">
    <property type="entry name" value="DUF2804 DOMAIN-CONTAINING PROTEIN-RELATED"/>
    <property type="match status" value="1"/>
</dbReference>